<reference evidence="1 2" key="2">
    <citation type="journal article" date="2017" name="Genome Biol.">
        <title>New reference genome sequences of hot pepper reveal the massive evolution of plant disease-resistance genes by retroduplication.</title>
        <authorList>
            <person name="Kim S."/>
            <person name="Park J."/>
            <person name="Yeom S.I."/>
            <person name="Kim Y.M."/>
            <person name="Seo E."/>
            <person name="Kim K.T."/>
            <person name="Kim M.S."/>
            <person name="Lee J.M."/>
            <person name="Cheong K."/>
            <person name="Shin H.S."/>
            <person name="Kim S.B."/>
            <person name="Han K."/>
            <person name="Lee J."/>
            <person name="Park M."/>
            <person name="Lee H.A."/>
            <person name="Lee H.Y."/>
            <person name="Lee Y."/>
            <person name="Oh S."/>
            <person name="Lee J.H."/>
            <person name="Choi E."/>
            <person name="Choi E."/>
            <person name="Lee S.E."/>
            <person name="Jeon J."/>
            <person name="Kim H."/>
            <person name="Choi G."/>
            <person name="Song H."/>
            <person name="Lee J."/>
            <person name="Lee S.C."/>
            <person name="Kwon J.K."/>
            <person name="Lee H.Y."/>
            <person name="Koo N."/>
            <person name="Hong Y."/>
            <person name="Kim R.W."/>
            <person name="Kang W.H."/>
            <person name="Huh J.H."/>
            <person name="Kang B.C."/>
            <person name="Yang T.J."/>
            <person name="Lee Y.H."/>
            <person name="Bennetzen J.L."/>
            <person name="Choi D."/>
        </authorList>
    </citation>
    <scope>NUCLEOTIDE SEQUENCE [LARGE SCALE GENOMIC DNA]</scope>
    <source>
        <strain evidence="2">cv. CM334</strain>
    </source>
</reference>
<sequence>MQYKYELENSKSEKMLNALRTVAGSVRLDGEGANISVVSEKQMNGEVVEPYEAELEAIINAIKNKENKVEEMHR</sequence>
<accession>A0A2G2Y6Q3</accession>
<organism evidence="1 2">
    <name type="scientific">Capsicum annuum</name>
    <name type="common">Capsicum pepper</name>
    <dbReference type="NCBI Taxonomy" id="4072"/>
    <lineage>
        <taxon>Eukaryota</taxon>
        <taxon>Viridiplantae</taxon>
        <taxon>Streptophyta</taxon>
        <taxon>Embryophyta</taxon>
        <taxon>Tracheophyta</taxon>
        <taxon>Spermatophyta</taxon>
        <taxon>Magnoliopsida</taxon>
        <taxon>eudicotyledons</taxon>
        <taxon>Gunneridae</taxon>
        <taxon>Pentapetalae</taxon>
        <taxon>asterids</taxon>
        <taxon>lamiids</taxon>
        <taxon>Solanales</taxon>
        <taxon>Solanaceae</taxon>
        <taxon>Solanoideae</taxon>
        <taxon>Capsiceae</taxon>
        <taxon>Capsicum</taxon>
    </lineage>
</organism>
<name>A0A2G2Y6Q3_CAPAN</name>
<keyword evidence="2" id="KW-1185">Reference proteome</keyword>
<dbReference type="Gramene" id="PHT65433">
    <property type="protein sequence ID" value="PHT65433"/>
    <property type="gene ID" value="T459_29858"/>
</dbReference>
<dbReference type="AlphaFoldDB" id="A0A2G2Y6Q3"/>
<dbReference type="Proteomes" id="UP000222542">
    <property type="component" value="Unassembled WGS sequence"/>
</dbReference>
<gene>
    <name evidence="1" type="ORF">T459_29858</name>
</gene>
<evidence type="ECO:0000313" key="1">
    <source>
        <dbReference type="EMBL" id="PHT65433.1"/>
    </source>
</evidence>
<reference evidence="1 2" key="1">
    <citation type="journal article" date="2014" name="Nat. Genet.">
        <title>Genome sequence of the hot pepper provides insights into the evolution of pungency in Capsicum species.</title>
        <authorList>
            <person name="Kim S."/>
            <person name="Park M."/>
            <person name="Yeom S.I."/>
            <person name="Kim Y.M."/>
            <person name="Lee J.M."/>
            <person name="Lee H.A."/>
            <person name="Seo E."/>
            <person name="Choi J."/>
            <person name="Cheong K."/>
            <person name="Kim K.T."/>
            <person name="Jung K."/>
            <person name="Lee G.W."/>
            <person name="Oh S.K."/>
            <person name="Bae C."/>
            <person name="Kim S.B."/>
            <person name="Lee H.Y."/>
            <person name="Kim S.Y."/>
            <person name="Kim M.S."/>
            <person name="Kang B.C."/>
            <person name="Jo Y.D."/>
            <person name="Yang H.B."/>
            <person name="Jeong H.J."/>
            <person name="Kang W.H."/>
            <person name="Kwon J.K."/>
            <person name="Shin C."/>
            <person name="Lim J.Y."/>
            <person name="Park J.H."/>
            <person name="Huh J.H."/>
            <person name="Kim J.S."/>
            <person name="Kim B.D."/>
            <person name="Cohen O."/>
            <person name="Paran I."/>
            <person name="Suh M.C."/>
            <person name="Lee S.B."/>
            <person name="Kim Y.K."/>
            <person name="Shin Y."/>
            <person name="Noh S.J."/>
            <person name="Park J."/>
            <person name="Seo Y.S."/>
            <person name="Kwon S.Y."/>
            <person name="Kim H.A."/>
            <person name="Park J.M."/>
            <person name="Kim H.J."/>
            <person name="Choi S.B."/>
            <person name="Bosland P.W."/>
            <person name="Reeves G."/>
            <person name="Jo S.H."/>
            <person name="Lee B.W."/>
            <person name="Cho H.T."/>
            <person name="Choi H.S."/>
            <person name="Lee M.S."/>
            <person name="Yu Y."/>
            <person name="Do Choi Y."/>
            <person name="Park B.S."/>
            <person name="van Deynze A."/>
            <person name="Ashrafi H."/>
            <person name="Hill T."/>
            <person name="Kim W.T."/>
            <person name="Pai H.S."/>
            <person name="Ahn H.K."/>
            <person name="Yeam I."/>
            <person name="Giovannoni J.J."/>
            <person name="Rose J.K."/>
            <person name="Sorensen I."/>
            <person name="Lee S.J."/>
            <person name="Kim R.W."/>
            <person name="Choi I.Y."/>
            <person name="Choi B.S."/>
            <person name="Lim J.S."/>
            <person name="Lee Y.H."/>
            <person name="Choi D."/>
        </authorList>
    </citation>
    <scope>NUCLEOTIDE SEQUENCE [LARGE SCALE GENOMIC DNA]</scope>
    <source>
        <strain evidence="2">cv. CM334</strain>
    </source>
</reference>
<dbReference type="EMBL" id="AYRZ02000012">
    <property type="protein sequence ID" value="PHT65433.1"/>
    <property type="molecule type" value="Genomic_DNA"/>
</dbReference>
<comment type="caution">
    <text evidence="1">The sequence shown here is derived from an EMBL/GenBank/DDBJ whole genome shotgun (WGS) entry which is preliminary data.</text>
</comment>
<proteinExistence type="predicted"/>
<protein>
    <submittedName>
        <fullName evidence="1">Uncharacterized protein</fullName>
    </submittedName>
</protein>
<evidence type="ECO:0000313" key="2">
    <source>
        <dbReference type="Proteomes" id="UP000222542"/>
    </source>
</evidence>